<dbReference type="InterPro" id="IPR005561">
    <property type="entry name" value="ANTAR"/>
</dbReference>
<dbReference type="InterPro" id="IPR003018">
    <property type="entry name" value="GAF"/>
</dbReference>
<evidence type="ECO:0000256" key="1">
    <source>
        <dbReference type="ARBA" id="ARBA00022679"/>
    </source>
</evidence>
<dbReference type="InterPro" id="IPR012074">
    <property type="entry name" value="GAF_ANTAR"/>
</dbReference>
<dbReference type="SMART" id="SM01012">
    <property type="entry name" value="ANTAR"/>
    <property type="match status" value="1"/>
</dbReference>
<keyword evidence="4" id="KW-0804">Transcription</keyword>
<evidence type="ECO:0000256" key="3">
    <source>
        <dbReference type="ARBA" id="ARBA00023015"/>
    </source>
</evidence>
<reference evidence="6 7" key="1">
    <citation type="submission" date="2022-03" db="EMBL/GenBank/DDBJ databases">
        <title>Complete genome of Streptomyces rimosus ssp. rimosus R7 (=ATCC 10970).</title>
        <authorList>
            <person name="Beganovic S."/>
            <person name="Ruckert C."/>
            <person name="Busche T."/>
            <person name="Kalinowski J."/>
            <person name="Wittmann C."/>
        </authorList>
    </citation>
    <scope>NUCLEOTIDE SEQUENCE [LARGE SCALE GENOMIC DNA]</scope>
    <source>
        <strain evidence="6 7">R7</strain>
    </source>
</reference>
<dbReference type="Pfam" id="PF13185">
    <property type="entry name" value="GAF_2"/>
    <property type="match status" value="1"/>
</dbReference>
<dbReference type="Pfam" id="PF03861">
    <property type="entry name" value="ANTAR"/>
    <property type="match status" value="1"/>
</dbReference>
<dbReference type="Proteomes" id="UP000829494">
    <property type="component" value="Chromosome"/>
</dbReference>
<accession>A0ABY3ZCV3</accession>
<keyword evidence="7" id="KW-1185">Reference proteome</keyword>
<dbReference type="Gene3D" id="1.10.10.10">
    <property type="entry name" value="Winged helix-like DNA-binding domain superfamily/Winged helix DNA-binding domain"/>
    <property type="match status" value="1"/>
</dbReference>
<dbReference type="SUPFAM" id="SSF55781">
    <property type="entry name" value="GAF domain-like"/>
    <property type="match status" value="1"/>
</dbReference>
<sequence length="246" mass="26567">MSPADREEHLIAALLELADPAGGREAAGPVERLAAYCLGLPGVQAGGVLLADEREPQVMAAARDDAAEDLERVQVELDEGPCRDACRTGVGLTDVPLRHPDARARWPHFTAHALEKGYSATTALPVRYRDRRLGAVNLFHQHGALSRREVTVGQALADAVGIGLAYRQDLHGLRDRTGQLQTALVSRVLIEQAKGVLAERLGRTPDEAFALMRRYARAHQTKLTEVARRIITGPADSGPFARAGRG</sequence>
<evidence type="ECO:0000313" key="7">
    <source>
        <dbReference type="Proteomes" id="UP000829494"/>
    </source>
</evidence>
<evidence type="ECO:0000259" key="5">
    <source>
        <dbReference type="PROSITE" id="PS50921"/>
    </source>
</evidence>
<dbReference type="SUPFAM" id="SSF52172">
    <property type="entry name" value="CheY-like"/>
    <property type="match status" value="1"/>
</dbReference>
<evidence type="ECO:0000256" key="2">
    <source>
        <dbReference type="ARBA" id="ARBA00022777"/>
    </source>
</evidence>
<dbReference type="RefSeq" id="WP_003985967.1">
    <property type="nucleotide sequence ID" value="NZ_CP043497.1"/>
</dbReference>
<dbReference type="PROSITE" id="PS50921">
    <property type="entry name" value="ANTAR"/>
    <property type="match status" value="1"/>
</dbReference>
<gene>
    <name evidence="6" type="ORF">SRIMR7_36675</name>
</gene>
<dbReference type="Gene3D" id="3.30.450.40">
    <property type="match status" value="1"/>
</dbReference>
<dbReference type="InterPro" id="IPR036388">
    <property type="entry name" value="WH-like_DNA-bd_sf"/>
</dbReference>
<evidence type="ECO:0000313" key="6">
    <source>
        <dbReference type="EMBL" id="UNZ07705.1"/>
    </source>
</evidence>
<proteinExistence type="predicted"/>
<keyword evidence="2" id="KW-0418">Kinase</keyword>
<keyword evidence="1" id="KW-0808">Transferase</keyword>
<keyword evidence="3" id="KW-0805">Transcription regulation</keyword>
<protein>
    <submittedName>
        <fullName evidence="6">ANTAR domain protein</fullName>
    </submittedName>
</protein>
<dbReference type="PIRSF" id="PIRSF036625">
    <property type="entry name" value="GAF_ANTAR"/>
    <property type="match status" value="1"/>
</dbReference>
<name>A0ABY3ZCV3_STRRM</name>
<dbReference type="InterPro" id="IPR029016">
    <property type="entry name" value="GAF-like_dom_sf"/>
</dbReference>
<evidence type="ECO:0000256" key="4">
    <source>
        <dbReference type="ARBA" id="ARBA00023163"/>
    </source>
</evidence>
<dbReference type="InterPro" id="IPR011006">
    <property type="entry name" value="CheY-like_superfamily"/>
</dbReference>
<dbReference type="EMBL" id="CP094298">
    <property type="protein sequence ID" value="UNZ07705.1"/>
    <property type="molecule type" value="Genomic_DNA"/>
</dbReference>
<organism evidence="6 7">
    <name type="scientific">Streptomyces rimosus subsp. rimosus</name>
    <dbReference type="NCBI Taxonomy" id="132474"/>
    <lineage>
        <taxon>Bacteria</taxon>
        <taxon>Bacillati</taxon>
        <taxon>Actinomycetota</taxon>
        <taxon>Actinomycetes</taxon>
        <taxon>Kitasatosporales</taxon>
        <taxon>Streptomycetaceae</taxon>
        <taxon>Streptomyces</taxon>
    </lineage>
</organism>
<feature type="domain" description="ANTAR" evidence="5">
    <location>
        <begin position="170"/>
        <end position="231"/>
    </location>
</feature>
<dbReference type="GeneID" id="66853153"/>